<evidence type="ECO:0000313" key="2">
    <source>
        <dbReference type="Proteomes" id="UP001497602"/>
    </source>
</evidence>
<keyword evidence="2" id="KW-1185">Reference proteome</keyword>
<organism evidence="1 2">
    <name type="scientific">Tenacibaculum vairaonense</name>
    <dbReference type="NCBI Taxonomy" id="3137860"/>
    <lineage>
        <taxon>Bacteria</taxon>
        <taxon>Pseudomonadati</taxon>
        <taxon>Bacteroidota</taxon>
        <taxon>Flavobacteriia</taxon>
        <taxon>Flavobacteriales</taxon>
        <taxon>Flavobacteriaceae</taxon>
        <taxon>Tenacibaculum</taxon>
    </lineage>
</organism>
<evidence type="ECO:0008006" key="3">
    <source>
        <dbReference type="Google" id="ProtNLM"/>
    </source>
</evidence>
<dbReference type="Proteomes" id="UP001497602">
    <property type="component" value="Unassembled WGS sequence"/>
</dbReference>
<gene>
    <name evidence="1" type="ORF">T190115A13A_70079</name>
</gene>
<proteinExistence type="predicted"/>
<evidence type="ECO:0000313" key="1">
    <source>
        <dbReference type="EMBL" id="CAL2108306.1"/>
    </source>
</evidence>
<sequence>MQLDCLAYKQFLSIKKPTQKIERENCYEKEKNLGRLLDRLQIYNSLEVFHVKKNMFLHT</sequence>
<reference evidence="1 2" key="1">
    <citation type="submission" date="2024-05" db="EMBL/GenBank/DDBJ databases">
        <authorList>
            <person name="Duchaud E."/>
        </authorList>
    </citation>
    <scope>NUCLEOTIDE SEQUENCE [LARGE SCALE GENOMIC DNA]</scope>
    <source>
        <strain evidence="1">Ena-SAMPLE-TAB-13-05-2024-13:56:06:370-140305</strain>
    </source>
</reference>
<protein>
    <recommendedName>
        <fullName evidence="3">Transposase</fullName>
    </recommendedName>
</protein>
<name>A0ABP1FD84_9FLAO</name>
<comment type="caution">
    <text evidence="1">The sequence shown here is derived from an EMBL/GenBank/DDBJ whole genome shotgun (WGS) entry which is preliminary data.</text>
</comment>
<dbReference type="EMBL" id="CAXJRC010000044">
    <property type="protein sequence ID" value="CAL2108306.1"/>
    <property type="molecule type" value="Genomic_DNA"/>
</dbReference>
<accession>A0ABP1FD84</accession>